<feature type="region of interest" description="Disordered" evidence="1">
    <location>
        <begin position="44"/>
        <end position="67"/>
    </location>
</feature>
<dbReference type="Proteomes" id="UP001286313">
    <property type="component" value="Unassembled WGS sequence"/>
</dbReference>
<protein>
    <submittedName>
        <fullName evidence="2">Uncharacterized protein</fullName>
    </submittedName>
</protein>
<comment type="caution">
    <text evidence="2">The sequence shown here is derived from an EMBL/GenBank/DDBJ whole genome shotgun (WGS) entry which is preliminary data.</text>
</comment>
<gene>
    <name evidence="2" type="ORF">Pcinc_041557</name>
</gene>
<keyword evidence="3" id="KW-1185">Reference proteome</keyword>
<proteinExistence type="predicted"/>
<dbReference type="EMBL" id="JAWQEG010007710">
    <property type="protein sequence ID" value="KAK3851826.1"/>
    <property type="molecule type" value="Genomic_DNA"/>
</dbReference>
<evidence type="ECO:0000313" key="2">
    <source>
        <dbReference type="EMBL" id="KAK3851826.1"/>
    </source>
</evidence>
<reference evidence="2" key="1">
    <citation type="submission" date="2023-10" db="EMBL/GenBank/DDBJ databases">
        <title>Genome assemblies of two species of porcelain crab, Petrolisthes cinctipes and Petrolisthes manimaculis (Anomura: Porcellanidae).</title>
        <authorList>
            <person name="Angst P."/>
        </authorList>
    </citation>
    <scope>NUCLEOTIDE SEQUENCE</scope>
    <source>
        <strain evidence="2">PB745_01</strain>
        <tissue evidence="2">Gill</tissue>
    </source>
</reference>
<accession>A0AAE1BJB3</accession>
<name>A0AAE1BJB3_PETCI</name>
<evidence type="ECO:0000256" key="1">
    <source>
        <dbReference type="SAM" id="MobiDB-lite"/>
    </source>
</evidence>
<dbReference type="AlphaFoldDB" id="A0AAE1BJB3"/>
<sequence length="67" mass="7382">MEGLGVASLLPPQPHKSSQAVIFPVIHQEVAVLENETHDHTLMQHGAPQHTWPTSSNPPNWPYPTPT</sequence>
<evidence type="ECO:0000313" key="3">
    <source>
        <dbReference type="Proteomes" id="UP001286313"/>
    </source>
</evidence>
<organism evidence="2 3">
    <name type="scientific">Petrolisthes cinctipes</name>
    <name type="common">Flat porcelain crab</name>
    <dbReference type="NCBI Taxonomy" id="88211"/>
    <lineage>
        <taxon>Eukaryota</taxon>
        <taxon>Metazoa</taxon>
        <taxon>Ecdysozoa</taxon>
        <taxon>Arthropoda</taxon>
        <taxon>Crustacea</taxon>
        <taxon>Multicrustacea</taxon>
        <taxon>Malacostraca</taxon>
        <taxon>Eumalacostraca</taxon>
        <taxon>Eucarida</taxon>
        <taxon>Decapoda</taxon>
        <taxon>Pleocyemata</taxon>
        <taxon>Anomura</taxon>
        <taxon>Galatheoidea</taxon>
        <taxon>Porcellanidae</taxon>
        <taxon>Petrolisthes</taxon>
    </lineage>
</organism>